<proteinExistence type="predicted"/>
<accession>A0A160FIN8</accession>
<evidence type="ECO:0000313" key="2">
    <source>
        <dbReference type="Proteomes" id="UP000076852"/>
    </source>
</evidence>
<protein>
    <submittedName>
        <fullName evidence="1">Uncharacterized protein</fullName>
    </submittedName>
</protein>
<name>A0A160FIN8_9BURK</name>
<gene>
    <name evidence="1" type="ORF">AYM40_06070</name>
</gene>
<dbReference type="EMBL" id="CP014578">
    <property type="protein sequence ID" value="ANB71984.1"/>
    <property type="molecule type" value="Genomic_DNA"/>
</dbReference>
<evidence type="ECO:0000313" key="1">
    <source>
        <dbReference type="EMBL" id="ANB71984.1"/>
    </source>
</evidence>
<reference evidence="1 2" key="1">
    <citation type="journal article" date="2016" name="Gene">
        <title>PacBio SMRT assembly of a complex multi-replicon genome reveals chlorocatechol degradative operon in a region of genome plasticity.</title>
        <authorList>
            <person name="Ricker N."/>
            <person name="Shen S.Y."/>
            <person name="Goordial J."/>
            <person name="Jin S."/>
            <person name="Fulthorpe R.R."/>
        </authorList>
    </citation>
    <scope>NUCLEOTIDE SEQUENCE [LARGE SCALE GENOMIC DNA]</scope>
    <source>
        <strain evidence="1 2">OLGA172</strain>
    </source>
</reference>
<dbReference type="STRING" id="1804984.AYM40_06070"/>
<sequence>MKEHIKTIRLSPVALSAIGSATARIRATASAASIPIARLTRLNLNHCAHPWCLNRGEQGMRLIGTGTHPLASSQRVHPSARI</sequence>
<organism evidence="1 2">
    <name type="scientific">Paraburkholderia phytofirmans OLGA172</name>
    <dbReference type="NCBI Taxonomy" id="1417228"/>
    <lineage>
        <taxon>Bacteria</taxon>
        <taxon>Pseudomonadati</taxon>
        <taxon>Pseudomonadota</taxon>
        <taxon>Betaproteobacteria</taxon>
        <taxon>Burkholderiales</taxon>
        <taxon>Burkholderiaceae</taxon>
        <taxon>Paraburkholderia</taxon>
    </lineage>
</organism>
<dbReference type="AlphaFoldDB" id="A0A160FIN8"/>
<dbReference type="Proteomes" id="UP000076852">
    <property type="component" value="Chromosome 1"/>
</dbReference>
<keyword evidence="2" id="KW-1185">Reference proteome</keyword>
<dbReference type="KEGG" id="buz:AYM40_06070"/>